<evidence type="ECO:0000313" key="7">
    <source>
        <dbReference type="Proteomes" id="UP000284706"/>
    </source>
</evidence>
<dbReference type="PROSITE" id="PS50054">
    <property type="entry name" value="TYR_PHOSPHATASE_DUAL"/>
    <property type="match status" value="1"/>
</dbReference>
<dbReference type="PROSITE" id="PS50056">
    <property type="entry name" value="TYR_PHOSPHATASE_2"/>
    <property type="match status" value="1"/>
</dbReference>
<dbReference type="AlphaFoldDB" id="A0A409W5P2"/>
<evidence type="ECO:0000259" key="5">
    <source>
        <dbReference type="PROSITE" id="PS50056"/>
    </source>
</evidence>
<dbReference type="OrthoDB" id="10252009at2759"/>
<gene>
    <name evidence="6" type="ORF">CVT26_012141</name>
</gene>
<dbReference type="Gene3D" id="3.90.190.10">
    <property type="entry name" value="Protein tyrosine phosphatase superfamily"/>
    <property type="match status" value="2"/>
</dbReference>
<proteinExistence type="predicted"/>
<name>A0A409W5P2_9AGAR</name>
<evidence type="ECO:0000259" key="4">
    <source>
        <dbReference type="PROSITE" id="PS50054"/>
    </source>
</evidence>
<feature type="domain" description="Tyrosine specific protein phosphatases" evidence="5">
    <location>
        <begin position="62"/>
        <end position="127"/>
    </location>
</feature>
<dbReference type="InterPro" id="IPR000340">
    <property type="entry name" value="Dual-sp_phosphatase_cat-dom"/>
</dbReference>
<dbReference type="Pfam" id="PF00782">
    <property type="entry name" value="DSPc"/>
    <property type="match status" value="2"/>
</dbReference>
<dbReference type="PANTHER" id="PTHR46377:SF5">
    <property type="entry name" value="DUAL SPECIFICITY PHOSPHATASE"/>
    <property type="match status" value="1"/>
</dbReference>
<evidence type="ECO:0000256" key="1">
    <source>
        <dbReference type="ARBA" id="ARBA00022801"/>
    </source>
</evidence>
<keyword evidence="7" id="KW-1185">Reference proteome</keyword>
<dbReference type="CDD" id="cd14498">
    <property type="entry name" value="DSP"/>
    <property type="match status" value="2"/>
</dbReference>
<keyword evidence="2" id="KW-0904">Protein phosphatase</keyword>
<feature type="domain" description="Tyrosine-protein phosphatase" evidence="4">
    <location>
        <begin position="7"/>
        <end position="148"/>
    </location>
</feature>
<evidence type="ECO:0000256" key="2">
    <source>
        <dbReference type="ARBA" id="ARBA00022912"/>
    </source>
</evidence>
<dbReference type="PANTHER" id="PTHR46377">
    <property type="entry name" value="DUAL SPECIFICITY PROTEIN PHOSPHATASE 19"/>
    <property type="match status" value="1"/>
</dbReference>
<feature type="region of interest" description="Disordered" evidence="3">
    <location>
        <begin position="325"/>
        <end position="367"/>
    </location>
</feature>
<dbReference type="GO" id="GO:0005737">
    <property type="term" value="C:cytoplasm"/>
    <property type="evidence" value="ECO:0007669"/>
    <property type="project" value="TreeGrafter"/>
</dbReference>
<dbReference type="InterPro" id="IPR020422">
    <property type="entry name" value="TYR_PHOSPHATASE_DUAL_dom"/>
</dbReference>
<evidence type="ECO:0000313" key="6">
    <source>
        <dbReference type="EMBL" id="PPQ73826.1"/>
    </source>
</evidence>
<evidence type="ECO:0000256" key="3">
    <source>
        <dbReference type="SAM" id="MobiDB-lite"/>
    </source>
</evidence>
<comment type="caution">
    <text evidence="6">The sequence shown here is derived from an EMBL/GenBank/DDBJ whole genome shotgun (WGS) entry which is preliminary data.</text>
</comment>
<dbReference type="Proteomes" id="UP000284706">
    <property type="component" value="Unassembled WGS sequence"/>
</dbReference>
<dbReference type="InterPro" id="IPR016130">
    <property type="entry name" value="Tyr_Pase_AS"/>
</dbReference>
<protein>
    <submittedName>
        <fullName evidence="6">Uncharacterized protein</fullName>
    </submittedName>
</protein>
<dbReference type="GO" id="GO:0008579">
    <property type="term" value="F:JUN kinase phosphatase activity"/>
    <property type="evidence" value="ECO:0007669"/>
    <property type="project" value="TreeGrafter"/>
</dbReference>
<dbReference type="SMART" id="SM00195">
    <property type="entry name" value="DSPc"/>
    <property type="match status" value="2"/>
</dbReference>
<dbReference type="EMBL" id="NHYE01005381">
    <property type="protein sequence ID" value="PPQ73826.1"/>
    <property type="molecule type" value="Genomic_DNA"/>
</dbReference>
<dbReference type="PROSITE" id="PS00383">
    <property type="entry name" value="TYR_PHOSPHATASE_1"/>
    <property type="match status" value="1"/>
</dbReference>
<keyword evidence="1" id="KW-0378">Hydrolase</keyword>
<dbReference type="InParanoid" id="A0A409W5P2"/>
<dbReference type="InterPro" id="IPR029021">
    <property type="entry name" value="Prot-tyrosine_phosphatase-like"/>
</dbReference>
<sequence>MTLSSPPPCVSEVLEGQLFLGNLPCALDAELRRRLSITHILSVCPDFPSSGPNHMNVPVEDSEYENLLMHLPLACNFIKGALSNGGRILVHCVMGISRSATVVAAYLMQSRNMTAHEALNFVKKVRPQAHPNYGFVKQLDVFRKCDFQPDVAHPAYRSWKRRYQQDVTYYLNHAADTVSIIEDKLLLTNDFPSDVQQAQWYLLDLRITHLVSISPTEICSTSSVVQHRHFNVDSHTPEALLEVLPAIAACVHDAIESGGLVLVHSLMESRACTAVCAYLMGSKNKSPEEAFSAVMDALPLFNPTKSFMETLESFRSQACGPSAGRLVGKDRLLPQGKSSGSGSVSKPVLADQSKIERSRPLSGLSSY</sequence>
<reference evidence="6 7" key="1">
    <citation type="journal article" date="2018" name="Evol. Lett.">
        <title>Horizontal gene cluster transfer increased hallucinogenic mushroom diversity.</title>
        <authorList>
            <person name="Reynolds H.T."/>
            <person name="Vijayakumar V."/>
            <person name="Gluck-Thaler E."/>
            <person name="Korotkin H.B."/>
            <person name="Matheny P.B."/>
            <person name="Slot J.C."/>
        </authorList>
    </citation>
    <scope>NUCLEOTIDE SEQUENCE [LARGE SCALE GENOMIC DNA]</scope>
    <source>
        <strain evidence="6 7">SRW20</strain>
    </source>
</reference>
<feature type="compositionally biased region" description="Low complexity" evidence="3">
    <location>
        <begin position="336"/>
        <end position="346"/>
    </location>
</feature>
<dbReference type="InterPro" id="IPR000387">
    <property type="entry name" value="Tyr_Pase_dom"/>
</dbReference>
<accession>A0A409W5P2</accession>
<dbReference type="STRING" id="231916.A0A409W5P2"/>
<organism evidence="6 7">
    <name type="scientific">Gymnopilus dilepis</name>
    <dbReference type="NCBI Taxonomy" id="231916"/>
    <lineage>
        <taxon>Eukaryota</taxon>
        <taxon>Fungi</taxon>
        <taxon>Dikarya</taxon>
        <taxon>Basidiomycota</taxon>
        <taxon>Agaricomycotina</taxon>
        <taxon>Agaricomycetes</taxon>
        <taxon>Agaricomycetidae</taxon>
        <taxon>Agaricales</taxon>
        <taxon>Agaricineae</taxon>
        <taxon>Hymenogastraceae</taxon>
        <taxon>Gymnopilus</taxon>
    </lineage>
</organism>
<dbReference type="SUPFAM" id="SSF52799">
    <property type="entry name" value="(Phosphotyrosine protein) phosphatases II"/>
    <property type="match status" value="2"/>
</dbReference>